<evidence type="ECO:0000256" key="1">
    <source>
        <dbReference type="SAM" id="MobiDB-lite"/>
    </source>
</evidence>
<feature type="domain" description="SBP-type" evidence="2">
    <location>
        <begin position="1"/>
        <end position="37"/>
    </location>
</feature>
<dbReference type="Pfam" id="PF03110">
    <property type="entry name" value="SBP"/>
    <property type="match status" value="1"/>
</dbReference>
<feature type="region of interest" description="Disordered" evidence="1">
    <location>
        <begin position="120"/>
        <end position="164"/>
    </location>
</feature>
<feature type="region of interest" description="Disordered" evidence="1">
    <location>
        <begin position="988"/>
        <end position="1079"/>
    </location>
</feature>
<protein>
    <recommendedName>
        <fullName evidence="2">SBP-type domain-containing protein</fullName>
    </recommendedName>
</protein>
<sequence>MRACHKCTALHPLTAFDGERRCCRRSLQKLARRRQQGRREAAEAAEAAAAADAILEGADVSDAAATAGAAGSGRSAAAKRKTKTAGSSVSAAAPAPSSKAAKAAARRITVPVNVCSYNDSSAATTESAPPRKQPRRGARRHAGDHHAGSGSGSGSGSMDDGGRAAAPRLAAAAVAGDAGLLRADRDGRRQVTSASGGAAGAMDTTAAAAGAARGGAAAAGSPLDGAAAAADGGANPGLKVLSSGRQRHWSAAAVQESQRLLHEWSQHHGSSHTGGGANTATGATSALAVPAKLAIDDDCHVQNSCDAAAAAPAASGGCKRPLGDVVSDAAGAGAPVAWLQHTAGGGGSRGSSDANGKACQLPPSPPQRRRRTASASPLCASGLLLAANAMQLPAQPLAQQPMQHLQHLQHLQLAQQLPQQGTTPGCCPPERPPAPATQLQRSASGGSSTNSFGSAGCGAAAQAQPQTQTQQRQQVPWSDGLLAPSAPSLAGYAVQASPLVACVQQRAVVTTAVQIVHALRFDAPMAPVYCGRAAVDSTTEPSAPLDTHAMVGPTVDAAAGLLAWASYPDELAVAHRSQLQQQQQQQSAALELLPAGRSSPQLPRLREFEVMLFSKPSTITPLSGPEEQQVRSEPSPLLVLPPPAATAATAAAAGGGGLHHTSACISGSAGVFGCGRWAAADSSCGDGEASGGGSGHSASAAAQARRTARQQLQSSAHTGELLRAAELLGAPEILDSLMDNNGILRAPPPPPPQQQPQQEQQVAVPPRLQASAPLGSRPAASARLWALHAGGDAGAESSVLRFGRVEAYLPEAMAAVPAAGSYSGLSALEFDTSGPAHATLGEADFGACVPGNWNTGPAMAAPATQQLQQLTAWGPGSIARGSSWPNGPSPQPQPQSLRGVGMWGSGPLAERAGSNSGIVRPAGAHCGMDLRPYVANSQPWQQPLQLQQQQQDAQMRPLLLLTGNNNIAPDSRWFGQPQMQPQPLLHQYSSSAGRQPAAPSPPLYQQHMLRQSPPPAQLQQEQQRGNAVPDGRSCQMAAQGSKQARPDGTWEWPQEEVRSSSSGRQQLPAPWAKPPTDTSFVNVMNGYSVAMNRA</sequence>
<feature type="compositionally biased region" description="Low complexity" evidence="1">
    <location>
        <begin position="84"/>
        <end position="101"/>
    </location>
</feature>
<feature type="region of interest" description="Disordered" evidence="1">
    <location>
        <begin position="341"/>
        <end position="375"/>
    </location>
</feature>
<dbReference type="PROSITE" id="PS51141">
    <property type="entry name" value="ZF_SBP"/>
    <property type="match status" value="1"/>
</dbReference>
<evidence type="ECO:0000313" key="4">
    <source>
        <dbReference type="Proteomes" id="UP000613740"/>
    </source>
</evidence>
<feature type="region of interest" description="Disordered" evidence="1">
    <location>
        <begin position="68"/>
        <end position="101"/>
    </location>
</feature>
<organism evidence="3 4">
    <name type="scientific">Chlamydomonas schloesseri</name>
    <dbReference type="NCBI Taxonomy" id="2026947"/>
    <lineage>
        <taxon>Eukaryota</taxon>
        <taxon>Viridiplantae</taxon>
        <taxon>Chlorophyta</taxon>
        <taxon>core chlorophytes</taxon>
        <taxon>Chlorophyceae</taxon>
        <taxon>CS clade</taxon>
        <taxon>Chlamydomonadales</taxon>
        <taxon>Chlamydomonadaceae</taxon>
        <taxon>Chlamydomonas</taxon>
    </lineage>
</organism>
<evidence type="ECO:0000259" key="2">
    <source>
        <dbReference type="PROSITE" id="PS51141"/>
    </source>
</evidence>
<accession>A0A835WS91</accession>
<dbReference type="InterPro" id="IPR004333">
    <property type="entry name" value="SBP_dom"/>
</dbReference>
<dbReference type="GO" id="GO:0003677">
    <property type="term" value="F:DNA binding"/>
    <property type="evidence" value="ECO:0007669"/>
    <property type="project" value="InterPro"/>
</dbReference>
<feature type="region of interest" description="Disordered" evidence="1">
    <location>
        <begin position="875"/>
        <end position="917"/>
    </location>
</feature>
<feature type="region of interest" description="Disordered" evidence="1">
    <location>
        <begin position="682"/>
        <end position="716"/>
    </location>
</feature>
<proteinExistence type="predicted"/>
<feature type="compositionally biased region" description="Low complexity" evidence="1">
    <location>
        <begin position="755"/>
        <end position="765"/>
    </location>
</feature>
<comment type="caution">
    <text evidence="3">The sequence shown here is derived from an EMBL/GenBank/DDBJ whole genome shotgun (WGS) entry which is preliminary data.</text>
</comment>
<reference evidence="3" key="1">
    <citation type="journal article" date="2020" name="bioRxiv">
        <title>Comparative genomics of Chlamydomonas.</title>
        <authorList>
            <person name="Craig R.J."/>
            <person name="Hasan A.R."/>
            <person name="Ness R.W."/>
            <person name="Keightley P.D."/>
        </authorList>
    </citation>
    <scope>NUCLEOTIDE SEQUENCE</scope>
    <source>
        <strain evidence="3">CCAP 11/173</strain>
    </source>
</reference>
<dbReference type="AlphaFoldDB" id="A0A835WS91"/>
<feature type="compositionally biased region" description="Low complexity" evidence="1">
    <location>
        <begin position="696"/>
        <end position="716"/>
    </location>
</feature>
<name>A0A835WS91_9CHLO</name>
<feature type="compositionally biased region" description="Basic residues" evidence="1">
    <location>
        <begin position="132"/>
        <end position="143"/>
    </location>
</feature>
<evidence type="ECO:0000313" key="3">
    <source>
        <dbReference type="EMBL" id="KAG2452740.1"/>
    </source>
</evidence>
<feature type="compositionally biased region" description="Pro residues" evidence="1">
    <location>
        <begin position="426"/>
        <end position="435"/>
    </location>
</feature>
<feature type="region of interest" description="Disordered" evidence="1">
    <location>
        <begin position="419"/>
        <end position="475"/>
    </location>
</feature>
<feature type="region of interest" description="Disordered" evidence="1">
    <location>
        <begin position="739"/>
        <end position="765"/>
    </location>
</feature>
<feature type="compositionally biased region" description="Polar residues" evidence="1">
    <location>
        <begin position="437"/>
        <end position="453"/>
    </location>
</feature>
<dbReference type="OrthoDB" id="10692194at2759"/>
<dbReference type="EMBL" id="JAEHOD010000005">
    <property type="protein sequence ID" value="KAG2452740.1"/>
    <property type="molecule type" value="Genomic_DNA"/>
</dbReference>
<gene>
    <name evidence="3" type="ORF">HYH02_002970</name>
</gene>
<keyword evidence="4" id="KW-1185">Reference proteome</keyword>
<feature type="compositionally biased region" description="Low complexity" evidence="1">
    <location>
        <begin position="459"/>
        <end position="474"/>
    </location>
</feature>
<dbReference type="Proteomes" id="UP000613740">
    <property type="component" value="Unassembled WGS sequence"/>
</dbReference>